<sequence>MGSLVGVAAQPPQVLSSRGQAAVDYGSKKITWDIISNLWHPETNPNGYVSVGIAENVMLHDSLLDYLHANIKLPSKFLTYNEGSMGSTPLRESVSHFLNRHLVPVRPIEPGHIFMTNGCSSAIEQLSSAFTEPGEGILLGRPYYGTFIADLSLRPQAVVVPVDFGDVDPLGPYAVAQYEKAAKAFEERSGKRVRAVMLCHPHNPLGRCYPPSVIIEIMKFCQSRQLHLISDEIYALSVWENKVDTDPKSAPVLFKSVLSIDTSGIIDSSLVHVLWGMSKDFGANGLRVGAIISQSNAPLHTSLIATSLYSFVSGLSDQITATVLRDDEFTDKYIRLNQDNLSNCHNFVARQLQKHNIEYERGCNAGFFLWVNLGKKYLENNTWANLKVEGHQLTDLIMQKLLGKKVFLANGTVFGCEKPGWFRIVFAHPIPYLEEAMRRIMSALLAQE</sequence>
<dbReference type="Gene3D" id="3.90.1150.10">
    <property type="entry name" value="Aspartate Aminotransferase, domain 1"/>
    <property type="match status" value="1"/>
</dbReference>
<dbReference type="PRINTS" id="PR00753">
    <property type="entry name" value="ACCSYNTHASE"/>
</dbReference>
<comment type="similarity">
    <text evidence="1">Belongs to the class-I pyridoxal-phosphate-dependent aminotransferase family.</text>
</comment>
<dbReference type="PANTHER" id="PTHR43795:SF63">
    <property type="entry name" value="PUTATIVE (AFU_ORTHOLOGUE AFUA_4G00630)-RELATED"/>
    <property type="match status" value="1"/>
</dbReference>
<comment type="caution">
    <text evidence="4">The sequence shown here is derived from an EMBL/GenBank/DDBJ whole genome shotgun (WGS) entry which is preliminary data.</text>
</comment>
<keyword evidence="5" id="KW-1185">Reference proteome</keyword>
<dbReference type="GO" id="GO:0006520">
    <property type="term" value="P:amino acid metabolic process"/>
    <property type="evidence" value="ECO:0007669"/>
    <property type="project" value="TreeGrafter"/>
</dbReference>
<dbReference type="GO" id="GO:0008483">
    <property type="term" value="F:transaminase activity"/>
    <property type="evidence" value="ECO:0007669"/>
    <property type="project" value="TreeGrafter"/>
</dbReference>
<reference evidence="5" key="1">
    <citation type="submission" date="2017-02" db="EMBL/GenBank/DDBJ databases">
        <authorList>
            <person name="Tafer H."/>
            <person name="Lopandic K."/>
        </authorList>
    </citation>
    <scope>NUCLEOTIDE SEQUENCE [LARGE SCALE GENOMIC DNA]</scope>
    <source>
        <strain evidence="5">CBS 366.77</strain>
    </source>
</reference>
<feature type="domain" description="Aminotransferase class I/classII large" evidence="3">
    <location>
        <begin position="54"/>
        <end position="440"/>
    </location>
</feature>
<dbReference type="PANTHER" id="PTHR43795">
    <property type="entry name" value="BIFUNCTIONAL ASPARTATE AMINOTRANSFERASE AND GLUTAMATE/ASPARTATE-PREPHENATE AMINOTRANSFERASE-RELATED"/>
    <property type="match status" value="1"/>
</dbReference>
<dbReference type="InterPro" id="IPR050478">
    <property type="entry name" value="Ethylene_sulfur-biosynth"/>
</dbReference>
<dbReference type="InterPro" id="IPR004838">
    <property type="entry name" value="NHTrfase_class1_PyrdxlP-BS"/>
</dbReference>
<dbReference type="Proteomes" id="UP000266188">
    <property type="component" value="Unassembled WGS sequence"/>
</dbReference>
<dbReference type="Pfam" id="PF00155">
    <property type="entry name" value="Aminotran_1_2"/>
    <property type="match status" value="1"/>
</dbReference>
<dbReference type="InterPro" id="IPR015421">
    <property type="entry name" value="PyrdxlP-dep_Trfase_major"/>
</dbReference>
<dbReference type="PROSITE" id="PS00105">
    <property type="entry name" value="AA_TRANSFER_CLASS_1"/>
    <property type="match status" value="1"/>
</dbReference>
<dbReference type="AlphaFoldDB" id="A0A3A2ZMN7"/>
<dbReference type="InterPro" id="IPR004839">
    <property type="entry name" value="Aminotransferase_I/II_large"/>
</dbReference>
<dbReference type="InterPro" id="IPR015422">
    <property type="entry name" value="PyrdxlP-dep_Trfase_small"/>
</dbReference>
<evidence type="ECO:0000256" key="2">
    <source>
        <dbReference type="ARBA" id="ARBA00022898"/>
    </source>
</evidence>
<dbReference type="OrthoDB" id="7042322at2759"/>
<gene>
    <name evidence="4" type="ORF">PHISCL_03146</name>
</gene>
<dbReference type="InterPro" id="IPR015424">
    <property type="entry name" value="PyrdxlP-dep_Trfase"/>
</dbReference>
<accession>A0A3A2ZMN7</accession>
<name>A0A3A2ZMN7_9EURO</name>
<protein>
    <recommendedName>
        <fullName evidence="3">Aminotransferase class I/classII large domain-containing protein</fullName>
    </recommendedName>
</protein>
<dbReference type="Gene3D" id="3.40.640.10">
    <property type="entry name" value="Type I PLP-dependent aspartate aminotransferase-like (Major domain)"/>
    <property type="match status" value="1"/>
</dbReference>
<evidence type="ECO:0000259" key="3">
    <source>
        <dbReference type="Pfam" id="PF00155"/>
    </source>
</evidence>
<dbReference type="STRING" id="2070753.A0A3A2ZMN7"/>
<dbReference type="GO" id="GO:0030170">
    <property type="term" value="F:pyridoxal phosphate binding"/>
    <property type="evidence" value="ECO:0007669"/>
    <property type="project" value="InterPro"/>
</dbReference>
<keyword evidence="2" id="KW-0663">Pyridoxal phosphate</keyword>
<dbReference type="SUPFAM" id="SSF53383">
    <property type="entry name" value="PLP-dependent transferases"/>
    <property type="match status" value="1"/>
</dbReference>
<evidence type="ECO:0000256" key="1">
    <source>
        <dbReference type="ARBA" id="ARBA00007441"/>
    </source>
</evidence>
<dbReference type="CDD" id="cd00609">
    <property type="entry name" value="AAT_like"/>
    <property type="match status" value="1"/>
</dbReference>
<dbReference type="EMBL" id="MVGC01000078">
    <property type="protein sequence ID" value="RJE24508.1"/>
    <property type="molecule type" value="Genomic_DNA"/>
</dbReference>
<proteinExistence type="inferred from homology"/>
<evidence type="ECO:0000313" key="4">
    <source>
        <dbReference type="EMBL" id="RJE24508.1"/>
    </source>
</evidence>
<organism evidence="4 5">
    <name type="scientific">Aspergillus sclerotialis</name>
    <dbReference type="NCBI Taxonomy" id="2070753"/>
    <lineage>
        <taxon>Eukaryota</taxon>
        <taxon>Fungi</taxon>
        <taxon>Dikarya</taxon>
        <taxon>Ascomycota</taxon>
        <taxon>Pezizomycotina</taxon>
        <taxon>Eurotiomycetes</taxon>
        <taxon>Eurotiomycetidae</taxon>
        <taxon>Eurotiales</taxon>
        <taxon>Aspergillaceae</taxon>
        <taxon>Aspergillus</taxon>
        <taxon>Aspergillus subgen. Polypaecilum</taxon>
    </lineage>
</organism>
<evidence type="ECO:0000313" key="5">
    <source>
        <dbReference type="Proteomes" id="UP000266188"/>
    </source>
</evidence>